<gene>
    <name evidence="1" type="ORF">SAMN06264365_112224</name>
</gene>
<protein>
    <submittedName>
        <fullName evidence="1">Uncharacterized protein</fullName>
    </submittedName>
</protein>
<evidence type="ECO:0000313" key="1">
    <source>
        <dbReference type="EMBL" id="SNS26447.1"/>
    </source>
</evidence>
<keyword evidence="2" id="KW-1185">Reference proteome</keyword>
<proteinExistence type="predicted"/>
<reference evidence="1 2" key="1">
    <citation type="submission" date="2017-06" db="EMBL/GenBank/DDBJ databases">
        <authorList>
            <person name="Kim H.J."/>
            <person name="Triplett B.A."/>
        </authorList>
    </citation>
    <scope>NUCLEOTIDE SEQUENCE [LARGE SCALE GENOMIC DNA]</scope>
    <source>
        <strain evidence="1 2">DSM 43151</strain>
    </source>
</reference>
<organism evidence="1 2">
    <name type="scientific">Actinoplanes regularis</name>
    <dbReference type="NCBI Taxonomy" id="52697"/>
    <lineage>
        <taxon>Bacteria</taxon>
        <taxon>Bacillati</taxon>
        <taxon>Actinomycetota</taxon>
        <taxon>Actinomycetes</taxon>
        <taxon>Micromonosporales</taxon>
        <taxon>Micromonosporaceae</taxon>
        <taxon>Actinoplanes</taxon>
    </lineage>
</organism>
<dbReference type="EMBL" id="FZNR01000012">
    <property type="protein sequence ID" value="SNS26447.1"/>
    <property type="molecule type" value="Genomic_DNA"/>
</dbReference>
<dbReference type="Proteomes" id="UP000198415">
    <property type="component" value="Unassembled WGS sequence"/>
</dbReference>
<dbReference type="AlphaFoldDB" id="A0A239D2C0"/>
<accession>A0A239D2C0</accession>
<sequence length="33" mass="3631">MTTLLPVVSSTCHSSTHRELLASEPTYRETVLA</sequence>
<name>A0A239D2C0_9ACTN</name>
<evidence type="ECO:0000313" key="2">
    <source>
        <dbReference type="Proteomes" id="UP000198415"/>
    </source>
</evidence>